<evidence type="ECO:0000256" key="4">
    <source>
        <dbReference type="ARBA" id="ARBA00023180"/>
    </source>
</evidence>
<comment type="subcellular location">
    <subcellularLocation>
        <location evidence="1">Membrane</location>
    </subcellularLocation>
</comment>
<dbReference type="GO" id="GO:0016020">
    <property type="term" value="C:membrane"/>
    <property type="evidence" value="ECO:0007669"/>
    <property type="project" value="UniProtKB-SubCell"/>
</dbReference>
<evidence type="ECO:0000256" key="2">
    <source>
        <dbReference type="ARBA" id="ARBA00022729"/>
    </source>
</evidence>
<gene>
    <name evidence="8" type="primary">LOC114844759</name>
</gene>
<keyword evidence="6" id="KW-1133">Transmembrane helix</keyword>
<dbReference type="InterPro" id="IPR036179">
    <property type="entry name" value="Ig-like_dom_sf"/>
</dbReference>
<dbReference type="InterPro" id="IPR013783">
    <property type="entry name" value="Ig-like_fold"/>
</dbReference>
<evidence type="ECO:0000256" key="3">
    <source>
        <dbReference type="ARBA" id="ARBA00023136"/>
    </source>
</evidence>
<dbReference type="GeneID" id="114844759"/>
<name>A0A9W2XE03_BETSP</name>
<dbReference type="PANTHER" id="PTHR12080">
    <property type="entry name" value="SIGNALING LYMPHOCYTIC ACTIVATION MOLECULE"/>
    <property type="match status" value="1"/>
</dbReference>
<dbReference type="PANTHER" id="PTHR12080:SF80">
    <property type="entry name" value="IMMUNOGLOBULIN V-SET DOMAIN-CONTAINING PROTEIN"/>
    <property type="match status" value="1"/>
</dbReference>
<dbReference type="Proteomes" id="UP000515150">
    <property type="component" value="Chromosome 17"/>
</dbReference>
<evidence type="ECO:0000256" key="6">
    <source>
        <dbReference type="SAM" id="Phobius"/>
    </source>
</evidence>
<dbReference type="SUPFAM" id="SSF48726">
    <property type="entry name" value="Immunoglobulin"/>
    <property type="match status" value="1"/>
</dbReference>
<reference evidence="8" key="1">
    <citation type="submission" date="2025-08" db="UniProtKB">
        <authorList>
            <consortium name="RefSeq"/>
        </authorList>
    </citation>
    <scope>IDENTIFICATION</scope>
</reference>
<sequence length="271" mass="29590">MSKQPFFFGLVKKPIDTKTVEFSKTNYTLKLKNVQETDSGDYTAVVLETEKKKVAEYKVIVQAPVSPVNLTVGLLSNSSDSCNLTVTCRTQDSHISTTFTCLDQTCSEDGDRSKATTSGAVLHVYLENDSIKCNHSNQVSRTTSQEARIQDFCHQQPSLNSAAGIVFGSVAGVVVATAAVVGFILCKKNKDKKKSNGNTVYDNPQDINSAQTQTQDPVTSTYALVQFPQRSEHPTDTVNTSSPETIYAQVMKREKPNSPSLESPTPDLYST</sequence>
<evidence type="ECO:0000256" key="5">
    <source>
        <dbReference type="SAM" id="MobiDB-lite"/>
    </source>
</evidence>
<feature type="region of interest" description="Disordered" evidence="5">
    <location>
        <begin position="191"/>
        <end position="216"/>
    </location>
</feature>
<feature type="compositionally biased region" description="Polar residues" evidence="5">
    <location>
        <begin position="196"/>
        <end position="216"/>
    </location>
</feature>
<evidence type="ECO:0000313" key="7">
    <source>
        <dbReference type="Proteomes" id="UP000515150"/>
    </source>
</evidence>
<dbReference type="KEGG" id="bspl:114844759"/>
<feature type="region of interest" description="Disordered" evidence="5">
    <location>
        <begin position="250"/>
        <end position="271"/>
    </location>
</feature>
<accession>A0A9W2XE03</accession>
<proteinExistence type="predicted"/>
<evidence type="ECO:0000313" key="8">
    <source>
        <dbReference type="RefSeq" id="XP_055359892.1"/>
    </source>
</evidence>
<keyword evidence="3 6" id="KW-0472">Membrane</keyword>
<dbReference type="InterPro" id="IPR015631">
    <property type="entry name" value="CD2/SLAM_rcpt"/>
</dbReference>
<keyword evidence="4" id="KW-0325">Glycoprotein</keyword>
<organism evidence="7 8">
    <name type="scientific">Betta splendens</name>
    <name type="common">Siamese fighting fish</name>
    <dbReference type="NCBI Taxonomy" id="158456"/>
    <lineage>
        <taxon>Eukaryota</taxon>
        <taxon>Metazoa</taxon>
        <taxon>Chordata</taxon>
        <taxon>Craniata</taxon>
        <taxon>Vertebrata</taxon>
        <taxon>Euteleostomi</taxon>
        <taxon>Actinopterygii</taxon>
        <taxon>Neopterygii</taxon>
        <taxon>Teleostei</taxon>
        <taxon>Neoteleostei</taxon>
        <taxon>Acanthomorphata</taxon>
        <taxon>Anabantaria</taxon>
        <taxon>Anabantiformes</taxon>
        <taxon>Anabantoidei</taxon>
        <taxon>Osphronemidae</taxon>
        <taxon>Betta</taxon>
    </lineage>
</organism>
<keyword evidence="6" id="KW-0812">Transmembrane</keyword>
<protein>
    <submittedName>
        <fullName evidence="8">Uncharacterized protein LOC114844759</fullName>
    </submittedName>
</protein>
<dbReference type="Gene3D" id="2.60.40.10">
    <property type="entry name" value="Immunoglobulins"/>
    <property type="match status" value="1"/>
</dbReference>
<dbReference type="RefSeq" id="XP_055359892.1">
    <property type="nucleotide sequence ID" value="XM_055503917.1"/>
</dbReference>
<evidence type="ECO:0000256" key="1">
    <source>
        <dbReference type="ARBA" id="ARBA00004370"/>
    </source>
</evidence>
<feature type="transmembrane region" description="Helical" evidence="6">
    <location>
        <begin position="162"/>
        <end position="186"/>
    </location>
</feature>
<feature type="compositionally biased region" description="Polar residues" evidence="5">
    <location>
        <begin position="257"/>
        <end position="271"/>
    </location>
</feature>
<dbReference type="OrthoDB" id="8955135at2759"/>
<keyword evidence="2" id="KW-0732">Signal</keyword>
<keyword evidence="7" id="KW-1185">Reference proteome</keyword>
<dbReference type="AlphaFoldDB" id="A0A9W2XE03"/>